<dbReference type="InterPro" id="IPR029063">
    <property type="entry name" value="SAM-dependent_MTases_sf"/>
</dbReference>
<dbReference type="AlphaFoldDB" id="A0A0C2X6F1"/>
<dbReference type="HOGENOM" id="CLU_010595_5_1_1"/>
<dbReference type="InParanoid" id="A0A0C2X6F1"/>
<dbReference type="EMBL" id="KN818250">
    <property type="protein sequence ID" value="KIL64318.1"/>
    <property type="molecule type" value="Genomic_DNA"/>
</dbReference>
<dbReference type="STRING" id="946122.A0A0C2X6F1"/>
<evidence type="ECO:0008006" key="3">
    <source>
        <dbReference type="Google" id="ProtNLM"/>
    </source>
</evidence>
<gene>
    <name evidence="1" type="ORF">M378DRAFT_186752</name>
</gene>
<dbReference type="OrthoDB" id="2013972at2759"/>
<keyword evidence="2" id="KW-1185">Reference proteome</keyword>
<protein>
    <recommendedName>
        <fullName evidence="3">S-adenosyl-L-methionine-dependent methyltransferase</fullName>
    </recommendedName>
</protein>
<name>A0A0C2X6F1_AMAMK</name>
<dbReference type="Pfam" id="PF13489">
    <property type="entry name" value="Methyltransf_23"/>
    <property type="match status" value="1"/>
</dbReference>
<sequence length="342" mass="38528">MPVLTNHSSPPNDEEYNGEAVLEGDLSDSSDSQVQEVSDEEIQTYFNERAGTLFHNWSNGTCPYPLPVDANELARLDLMHDTLYRLLGAHYLGPVPEVLAPTQDGRKRKVLDICTGNGKWVIDMAEALPEVKFRGVDIVPIATRYPPPNVRFEMHDVGEQFRWGNGDFDLIHARDISMAIRNWPNLINECARLLRPGGLFVSCEWIHFPVAARTGLDVNTYAPASVRFFNAIHQILQGKGVHLGPLNPHFPLTQSLQFTDISTERRFAPIGQWPVDEAWKIIGNDQKMILRRFTTSVMLMLTDSGMTELEAGQLTADYLGEVDNKDDLVCEYVITHARKVLE</sequence>
<dbReference type="Gene3D" id="3.40.50.150">
    <property type="entry name" value="Vaccinia Virus protein VP39"/>
    <property type="match status" value="1"/>
</dbReference>
<dbReference type="SUPFAM" id="SSF53335">
    <property type="entry name" value="S-adenosyl-L-methionine-dependent methyltransferases"/>
    <property type="match status" value="1"/>
</dbReference>
<evidence type="ECO:0000313" key="1">
    <source>
        <dbReference type="EMBL" id="KIL64318.1"/>
    </source>
</evidence>
<dbReference type="PANTHER" id="PTHR43591">
    <property type="entry name" value="METHYLTRANSFERASE"/>
    <property type="match status" value="1"/>
</dbReference>
<dbReference type="PANTHER" id="PTHR43591:SF110">
    <property type="entry name" value="RHODANESE DOMAIN-CONTAINING PROTEIN"/>
    <property type="match status" value="1"/>
</dbReference>
<organism evidence="1 2">
    <name type="scientific">Amanita muscaria (strain Koide BX008)</name>
    <dbReference type="NCBI Taxonomy" id="946122"/>
    <lineage>
        <taxon>Eukaryota</taxon>
        <taxon>Fungi</taxon>
        <taxon>Dikarya</taxon>
        <taxon>Basidiomycota</taxon>
        <taxon>Agaricomycotina</taxon>
        <taxon>Agaricomycetes</taxon>
        <taxon>Agaricomycetidae</taxon>
        <taxon>Agaricales</taxon>
        <taxon>Pluteineae</taxon>
        <taxon>Amanitaceae</taxon>
        <taxon>Amanita</taxon>
    </lineage>
</organism>
<proteinExistence type="predicted"/>
<evidence type="ECO:0000313" key="2">
    <source>
        <dbReference type="Proteomes" id="UP000054549"/>
    </source>
</evidence>
<dbReference type="Proteomes" id="UP000054549">
    <property type="component" value="Unassembled WGS sequence"/>
</dbReference>
<reference evidence="1 2" key="1">
    <citation type="submission" date="2014-04" db="EMBL/GenBank/DDBJ databases">
        <title>Evolutionary Origins and Diversification of the Mycorrhizal Mutualists.</title>
        <authorList>
            <consortium name="DOE Joint Genome Institute"/>
            <consortium name="Mycorrhizal Genomics Consortium"/>
            <person name="Kohler A."/>
            <person name="Kuo A."/>
            <person name="Nagy L.G."/>
            <person name="Floudas D."/>
            <person name="Copeland A."/>
            <person name="Barry K.W."/>
            <person name="Cichocki N."/>
            <person name="Veneault-Fourrey C."/>
            <person name="LaButti K."/>
            <person name="Lindquist E.A."/>
            <person name="Lipzen A."/>
            <person name="Lundell T."/>
            <person name="Morin E."/>
            <person name="Murat C."/>
            <person name="Riley R."/>
            <person name="Ohm R."/>
            <person name="Sun H."/>
            <person name="Tunlid A."/>
            <person name="Henrissat B."/>
            <person name="Grigoriev I.V."/>
            <person name="Hibbett D.S."/>
            <person name="Martin F."/>
        </authorList>
    </citation>
    <scope>NUCLEOTIDE SEQUENCE [LARGE SCALE GENOMIC DNA]</scope>
    <source>
        <strain evidence="1 2">Koide BX008</strain>
    </source>
</reference>
<dbReference type="CDD" id="cd02440">
    <property type="entry name" value="AdoMet_MTases"/>
    <property type="match status" value="1"/>
</dbReference>
<accession>A0A0C2X6F1</accession>